<feature type="region of interest" description="Disordered" evidence="1">
    <location>
        <begin position="133"/>
        <end position="176"/>
    </location>
</feature>
<name>N2AP67_9FIRM</name>
<proteinExistence type="predicted"/>
<evidence type="ECO:0000256" key="1">
    <source>
        <dbReference type="SAM" id="MobiDB-lite"/>
    </source>
</evidence>
<dbReference type="HOGENOM" id="CLU_1522952_0_0_9"/>
<evidence type="ECO:0008006" key="4">
    <source>
        <dbReference type="Google" id="ProtNLM"/>
    </source>
</evidence>
<dbReference type="STRING" id="1235802.C823_02029"/>
<sequence>MEQLYEKVTAMNKDYYSMRGKIVTAERRIKVLDEYLSMWEKYERNKGIRRQFDKMKPGKKKEQFEQKHSAELALYAAAVRYLEKLKTAGEKVTPKKWQAEADRLKAEKSVQYQKMKSMREDIKAVENLKKTAEQLARTENEPARKKDIKTMPPQSGAGRTPTKRKRNRLPGTGITA</sequence>
<evidence type="ECO:0000313" key="2">
    <source>
        <dbReference type="EMBL" id="EMZ27890.1"/>
    </source>
</evidence>
<dbReference type="PATRIC" id="fig|1235802.3.peg.2152"/>
<protein>
    <recommendedName>
        <fullName evidence="4">MobA/MobL protein domain-containing protein</fullName>
    </recommendedName>
</protein>
<evidence type="ECO:0000313" key="3">
    <source>
        <dbReference type="Proteomes" id="UP000012589"/>
    </source>
</evidence>
<dbReference type="AlphaFoldDB" id="N2AP67"/>
<dbReference type="EMBL" id="AQFT01000066">
    <property type="protein sequence ID" value="EMZ27890.1"/>
    <property type="molecule type" value="Genomic_DNA"/>
</dbReference>
<keyword evidence="3" id="KW-1185">Reference proteome</keyword>
<accession>N2AP67</accession>
<organism evidence="2 3">
    <name type="scientific">Eubacterium plexicaudatum ASF492</name>
    <dbReference type="NCBI Taxonomy" id="1235802"/>
    <lineage>
        <taxon>Bacteria</taxon>
        <taxon>Bacillati</taxon>
        <taxon>Bacillota</taxon>
        <taxon>Clostridia</taxon>
        <taxon>Eubacteriales</taxon>
        <taxon>Eubacteriaceae</taxon>
        <taxon>Eubacterium</taxon>
    </lineage>
</organism>
<reference evidence="2 3" key="1">
    <citation type="journal article" date="2014" name="Genome Announc.">
        <title>Draft genome sequences of the altered schaedler flora, a defined bacterial community from gnotobiotic mice.</title>
        <authorList>
            <person name="Wannemuehler M.J."/>
            <person name="Overstreet A.M."/>
            <person name="Ward D.V."/>
            <person name="Phillips G.J."/>
        </authorList>
    </citation>
    <scope>NUCLEOTIDE SEQUENCE [LARGE SCALE GENOMIC DNA]</scope>
    <source>
        <strain evidence="2 3">ASF492</strain>
    </source>
</reference>
<dbReference type="eggNOG" id="COG1196">
    <property type="taxonomic scope" value="Bacteria"/>
</dbReference>
<dbReference type="Proteomes" id="UP000012589">
    <property type="component" value="Unassembled WGS sequence"/>
</dbReference>
<feature type="compositionally biased region" description="Basic and acidic residues" evidence="1">
    <location>
        <begin position="133"/>
        <end position="149"/>
    </location>
</feature>
<comment type="caution">
    <text evidence="2">The sequence shown here is derived from an EMBL/GenBank/DDBJ whole genome shotgun (WGS) entry which is preliminary data.</text>
</comment>
<gene>
    <name evidence="2" type="ORF">C823_02029</name>
</gene>